<dbReference type="GO" id="GO:0015074">
    <property type="term" value="P:DNA integration"/>
    <property type="evidence" value="ECO:0007669"/>
    <property type="project" value="UniProtKB-KW"/>
</dbReference>
<accession>A0A4P6XT23</accession>
<dbReference type="InterPro" id="IPR050951">
    <property type="entry name" value="Retrovirus_Pol_polyprotein"/>
</dbReference>
<comment type="subcellular location">
    <subcellularLocation>
        <location evidence="3">Cytoplasm</location>
    </subcellularLocation>
    <subcellularLocation>
        <location evidence="2">Nucleus</location>
    </subcellularLocation>
</comment>
<keyword evidence="25" id="KW-1133">Transmembrane helix</keyword>
<dbReference type="CDD" id="cd00303">
    <property type="entry name" value="retropepsin_like"/>
    <property type="match status" value="1"/>
</dbReference>
<evidence type="ECO:0000256" key="11">
    <source>
        <dbReference type="ARBA" id="ARBA00022750"/>
    </source>
</evidence>
<dbReference type="Pfam" id="PF24626">
    <property type="entry name" value="SH3_Tf2-1"/>
    <property type="match status" value="1"/>
</dbReference>
<keyword evidence="20" id="KW-0233">DNA recombination</keyword>
<keyword evidence="12" id="KW-0255">Endonuclease</keyword>
<dbReference type="InterPro" id="IPR043128">
    <property type="entry name" value="Rev_trsase/Diguanyl_cyclase"/>
</dbReference>
<keyword evidence="6" id="KW-0645">Protease</keyword>
<dbReference type="InterPro" id="IPR000477">
    <property type="entry name" value="RT_dom"/>
</dbReference>
<sequence>MEVVPYASAPRHANPSAASQNSILNRRRPTFKNGVLATTLVVSAYRYFNNVQSFTSVFSPSNPLGEVSENLLDHPLTDLAALLRYVASALWWASVQIGWIHHDSRTVRWIRFFSSHWLGSILFRQAVYYILFSALSFVASRVCRWVLQSPFKILRLGSPRQKSLECSKMEKGLEKIAAELHGVNVALSTRQNEIQAPIPEKILFFKLPLCEVIFRPAVLVWTIVRAFGHLLYTIVDCTMELLFWPPELFWTFLKFGMALVFLPFRALFWVLGLGVQQCLRSQPTRATKGASHSSSPPAPPEEPTRTSAPVPQPAPRPSLPTTVSQQTTSLQYNAPVQNLTNVVLIPEDFRSRSRLVSVLAPQIRLTEAFKGQDIYDSVLKSANSSVWADYQNYLDCQKTVAHFSKPNAFLRWLLSWNIDNDQLTRLIEDQKNEALAMTTVASSYIEVLNVLRQLDQLPFIHFRFQEVFWELTTRGALSHPEIAAALQEVFKKSPHYFTFFAALDKNFWNLSPELPGKPPWDPKRSHYIRNGQFENKNRRGKFIRAAPRATLTAAAATSPMERSIKTPSSYFSTVVIEPDHYKSVAFWDQGAVHSFISRALLDKLHIVPHLVGPPQAYRVMGSGQRQLKQEKVTLTFSIPGLDQNCTFDFVVFDSHIAPLVLGEDFWCAFRVLVMPGNHFTLDGHNIPTLAAATFVVDSKMNEVSTLEQSGASSSFTEMIAKFKANPPIMTLPPVREEDYRIEIKSDSRRARNRPLPRYSLAASDFLCTEVKRLLSLGFIEPSFERDFVVPQLVPKKTGSYRIVFDFRPVNEITESMPTSLASFRSLMPGLSEAKYFTSLDLQSGYHQLRIHNDTKKYTTFNTPIGKFQWRVLPFGLCDAPQVFGSYMTELLREHADFCRVYLDDILIFSPDADTHQLHVRTILDILTKAQHQVNWDKCDFHKTSIEWVGHEISAAGIAPTDTFKGQVQELGIPQTKTDIKTFLGHVGYLQDMIPSFGHRARPLTDLLALHARFKWDETAQTAFEDLKTAVTDIFPVQSFDPFAPIQVHTDASHFAASAVLLQPSRQDPTKWYPIEYRSKKFDKHQRNWDIHLKEFWAVKFACQKFRFYLEGRFFTLYSDQKSISQIFAQYDTDVKTSEPLDPRLQRWMLSVLHYRFRVLFFAGEKNLLADHLSRNPQLSLELPNTAAAMVAITSEDSWERNLQGAYNTDPYFAPVYAEHSEAKVSDGASDFHIDQDSGLLYFQDRLCIPKDVLPELLHQTHSSPLAGHPGIRRWLQSLRAKYFFPDMQRIVTHYVLGCDICQRVKYDASKPAGLLQPSIPALGRWTDIATDLVTGLPTVTVNNQEVDAILTIVCKFSNRTHFYAVSSKFSTQDFMDLFFERYVPLHGIPRSIQTDRGPQFTSAAFQSFARLLKVESRLSIARHQQSDGRVENRNKLIETYLRLHVEKNTDWPRFLSMGEFVLNSQVSTSLGKSPFEVDLLYQPLPPAAFMFPSVEDAESRQAEDITERMDRIHTAALAAHQGAFESAKVYFDNRRSDVQFEPGEEVYVNCSDLQHSPDAHNVDLPRKLRTKYSGPYTINQVLGPVNYELAMPSTFKGHPVFHVSLLRLKKTVPDHYFTPENVEVPLKKYKDGSTLVEVVEIVGHMKKGRGFQLVARLRPSAEFPAGEIHEFRAKELATTSSELVAAYARKKKLTKILAYCDAKDTGSTKL</sequence>
<dbReference type="InterPro" id="IPR001584">
    <property type="entry name" value="Integrase_cat-core"/>
</dbReference>
<dbReference type="InterPro" id="IPR012337">
    <property type="entry name" value="RNaseH-like_sf"/>
</dbReference>
<keyword evidence="5" id="KW-0963">Cytoplasm</keyword>
<evidence type="ECO:0000313" key="28">
    <source>
        <dbReference type="EMBL" id="QBM89955.1"/>
    </source>
</evidence>
<organism evidence="28 29">
    <name type="scientific">Metschnikowia aff. pulcherrima</name>
    <dbReference type="NCBI Taxonomy" id="2163413"/>
    <lineage>
        <taxon>Eukaryota</taxon>
        <taxon>Fungi</taxon>
        <taxon>Dikarya</taxon>
        <taxon>Ascomycota</taxon>
        <taxon>Saccharomycotina</taxon>
        <taxon>Pichiomycetes</taxon>
        <taxon>Metschnikowiaceae</taxon>
        <taxon>Metschnikowia</taxon>
    </lineage>
</organism>
<evidence type="ECO:0000313" key="29">
    <source>
        <dbReference type="Proteomes" id="UP000292447"/>
    </source>
</evidence>
<comment type="function">
    <text evidence="22">Reverse transcriptase/ribonuclease H (RT) is a multifunctional enzyme that catalyzes the conversion of the retro-elements RNA genome into dsDNA within the VLP. The enzyme displays a DNA polymerase activity that can copy either DNA or RNA templates, and a ribonuclease H (RNase H) activity that cleaves the RNA strand of RNA-DNA heteroduplexes during plus-strand synthesis and hydrolyzes RNA primers. The conversion leads to a linear dsDNA copy of the retrotransposon that includes long terminal repeats (LTRs) at both ends.</text>
</comment>
<evidence type="ECO:0000256" key="22">
    <source>
        <dbReference type="ARBA" id="ARBA00025590"/>
    </source>
</evidence>
<dbReference type="SUPFAM" id="SSF56672">
    <property type="entry name" value="DNA/RNA polymerases"/>
    <property type="match status" value="1"/>
</dbReference>
<keyword evidence="9" id="KW-0540">Nuclease</keyword>
<keyword evidence="7" id="KW-0808">Transferase</keyword>
<keyword evidence="25" id="KW-0472">Membrane</keyword>
<keyword evidence="19" id="KW-0238">DNA-binding</keyword>
<dbReference type="EC" id="2.7.7.49" evidence="4"/>
<keyword evidence="8" id="KW-0548">Nucleotidyltransferase</keyword>
<evidence type="ECO:0000256" key="5">
    <source>
        <dbReference type="ARBA" id="ARBA00022490"/>
    </source>
</evidence>
<dbReference type="Pfam" id="PF00665">
    <property type="entry name" value="rve"/>
    <property type="match status" value="1"/>
</dbReference>
<comment type="catalytic activity">
    <reaction evidence="1">
        <text>Endonucleolytic cleavage to 5'-phosphomonoester.</text>
        <dbReference type="EC" id="3.1.26.4"/>
    </reaction>
</comment>
<keyword evidence="17" id="KW-0695">RNA-directed DNA polymerase</keyword>
<feature type="transmembrane region" description="Helical" evidence="25">
    <location>
        <begin position="213"/>
        <end position="235"/>
    </location>
</feature>
<keyword evidence="21" id="KW-0539">Nucleus</keyword>
<reference evidence="29" key="1">
    <citation type="submission" date="2019-03" db="EMBL/GenBank/DDBJ databases">
        <title>Snf2 controls pulcherriminic acid biosynthesis and connects pigmentation and antifungal activity of the yeast Metschnikowia pulcherrima.</title>
        <authorList>
            <person name="Gore-Lloyd D."/>
            <person name="Sumann I."/>
            <person name="Brachmann A.O."/>
            <person name="Schneeberger K."/>
            <person name="Ortiz-Merino R.A."/>
            <person name="Moreno-Beltran M."/>
            <person name="Schlaefli M."/>
            <person name="Kirner P."/>
            <person name="Santos Kron A."/>
            <person name="Wolfe K.H."/>
            <person name="Piel J."/>
            <person name="Ahrens C.H."/>
            <person name="Henk D."/>
            <person name="Freimoser F.M."/>
        </authorList>
    </citation>
    <scope>NUCLEOTIDE SEQUENCE [LARGE SCALE GENOMIC DNA]</scope>
    <source>
        <strain evidence="29">APC 1.2</strain>
    </source>
</reference>
<gene>
    <name evidence="28" type="primary">MPUL0E01920</name>
    <name evidence="28" type="ORF">METSCH_E01920</name>
</gene>
<evidence type="ECO:0000259" key="27">
    <source>
        <dbReference type="PROSITE" id="PS50994"/>
    </source>
</evidence>
<evidence type="ECO:0000256" key="8">
    <source>
        <dbReference type="ARBA" id="ARBA00022695"/>
    </source>
</evidence>
<evidence type="ECO:0000256" key="4">
    <source>
        <dbReference type="ARBA" id="ARBA00012493"/>
    </source>
</evidence>
<dbReference type="InterPro" id="IPR056924">
    <property type="entry name" value="SH3_Tf2-1"/>
</dbReference>
<evidence type="ECO:0000256" key="20">
    <source>
        <dbReference type="ARBA" id="ARBA00023172"/>
    </source>
</evidence>
<dbReference type="GO" id="GO:0006310">
    <property type="term" value="P:DNA recombination"/>
    <property type="evidence" value="ECO:0007669"/>
    <property type="project" value="UniProtKB-KW"/>
</dbReference>
<dbReference type="PROSITE" id="PS50994">
    <property type="entry name" value="INTEGRASE"/>
    <property type="match status" value="1"/>
</dbReference>
<keyword evidence="11" id="KW-0064">Aspartyl protease</keyword>
<evidence type="ECO:0000256" key="9">
    <source>
        <dbReference type="ARBA" id="ARBA00022722"/>
    </source>
</evidence>
<dbReference type="GO" id="GO:0005737">
    <property type="term" value="C:cytoplasm"/>
    <property type="evidence" value="ECO:0007669"/>
    <property type="project" value="UniProtKB-SubCell"/>
</dbReference>
<comment type="function">
    <text evidence="23">Integrase (IN) targets the VLP to the nucleus, where a subparticle preintegration complex (PIC) containing at least integrase and the newly synthesized dsDNA copy of the retrotransposon must transit the nuclear membrane. Once in the nucleus, integrase performs the integration of the dsDNA into the host genome.</text>
</comment>
<name>A0A4P6XT23_9ASCO</name>
<dbReference type="GO" id="GO:0046872">
    <property type="term" value="F:metal ion binding"/>
    <property type="evidence" value="ECO:0007669"/>
    <property type="project" value="UniProtKB-KW"/>
</dbReference>
<dbReference type="CDD" id="cd01647">
    <property type="entry name" value="RT_LTR"/>
    <property type="match status" value="1"/>
</dbReference>
<dbReference type="GO" id="GO:0004523">
    <property type="term" value="F:RNA-DNA hybrid ribonuclease activity"/>
    <property type="evidence" value="ECO:0007669"/>
    <property type="project" value="UniProtKB-EC"/>
</dbReference>
<evidence type="ECO:0000256" key="21">
    <source>
        <dbReference type="ARBA" id="ARBA00023242"/>
    </source>
</evidence>
<dbReference type="PROSITE" id="PS50878">
    <property type="entry name" value="RT_POL"/>
    <property type="match status" value="1"/>
</dbReference>
<protein>
    <recommendedName>
        <fullName evidence="4">RNA-directed DNA polymerase</fullName>
        <ecNumber evidence="4">2.7.7.49</ecNumber>
    </recommendedName>
</protein>
<evidence type="ECO:0000256" key="23">
    <source>
        <dbReference type="ARBA" id="ARBA00025615"/>
    </source>
</evidence>
<dbReference type="Gene3D" id="1.10.340.70">
    <property type="match status" value="1"/>
</dbReference>
<dbReference type="GO" id="GO:0004190">
    <property type="term" value="F:aspartic-type endopeptidase activity"/>
    <property type="evidence" value="ECO:0007669"/>
    <property type="project" value="UniProtKB-KW"/>
</dbReference>
<dbReference type="PANTHER" id="PTHR37984">
    <property type="entry name" value="PROTEIN CBG26694"/>
    <property type="match status" value="1"/>
</dbReference>
<dbReference type="InterPro" id="IPR021109">
    <property type="entry name" value="Peptidase_aspartic_dom_sf"/>
</dbReference>
<dbReference type="STRING" id="2163413.A0A4P6XT23"/>
<dbReference type="Pfam" id="PF00078">
    <property type="entry name" value="RVT_1"/>
    <property type="match status" value="1"/>
</dbReference>
<dbReference type="InterPro" id="IPR036397">
    <property type="entry name" value="RNaseH_sf"/>
</dbReference>
<evidence type="ECO:0000256" key="16">
    <source>
        <dbReference type="ARBA" id="ARBA00022908"/>
    </source>
</evidence>
<dbReference type="CDD" id="cd09274">
    <property type="entry name" value="RNase_HI_RT_Ty3"/>
    <property type="match status" value="1"/>
</dbReference>
<evidence type="ECO:0000256" key="13">
    <source>
        <dbReference type="ARBA" id="ARBA00022801"/>
    </source>
</evidence>
<keyword evidence="16" id="KW-0229">DNA integration</keyword>
<evidence type="ECO:0000256" key="3">
    <source>
        <dbReference type="ARBA" id="ARBA00004496"/>
    </source>
</evidence>
<dbReference type="Gene3D" id="3.30.420.10">
    <property type="entry name" value="Ribonuclease H-like superfamily/Ribonuclease H"/>
    <property type="match status" value="1"/>
</dbReference>
<dbReference type="Gene3D" id="2.40.70.10">
    <property type="entry name" value="Acid Proteases"/>
    <property type="match status" value="1"/>
</dbReference>
<dbReference type="InterPro" id="IPR041373">
    <property type="entry name" value="RT_RNaseH"/>
</dbReference>
<evidence type="ECO:0000256" key="2">
    <source>
        <dbReference type="ARBA" id="ARBA00004123"/>
    </source>
</evidence>
<dbReference type="InterPro" id="IPR043502">
    <property type="entry name" value="DNA/RNA_pol_sf"/>
</dbReference>
<dbReference type="GO" id="GO:0005634">
    <property type="term" value="C:nucleus"/>
    <property type="evidence" value="ECO:0007669"/>
    <property type="project" value="UniProtKB-SubCell"/>
</dbReference>
<proteinExistence type="predicted"/>
<dbReference type="Proteomes" id="UP000292447">
    <property type="component" value="Chromosome V"/>
</dbReference>
<feature type="transmembrane region" description="Helical" evidence="25">
    <location>
        <begin position="255"/>
        <end position="275"/>
    </location>
</feature>
<dbReference type="GO" id="GO:0006508">
    <property type="term" value="P:proteolysis"/>
    <property type="evidence" value="ECO:0007669"/>
    <property type="project" value="UniProtKB-KW"/>
</dbReference>
<dbReference type="GO" id="GO:0003723">
    <property type="term" value="F:RNA binding"/>
    <property type="evidence" value="ECO:0007669"/>
    <property type="project" value="UniProtKB-KW"/>
</dbReference>
<dbReference type="Gene3D" id="3.10.10.10">
    <property type="entry name" value="HIV Type 1 Reverse Transcriptase, subunit A, domain 1"/>
    <property type="match status" value="1"/>
</dbReference>
<evidence type="ECO:0000256" key="7">
    <source>
        <dbReference type="ARBA" id="ARBA00022679"/>
    </source>
</evidence>
<keyword evidence="29" id="KW-1185">Reference proteome</keyword>
<dbReference type="GO" id="GO:0003887">
    <property type="term" value="F:DNA-directed DNA polymerase activity"/>
    <property type="evidence" value="ECO:0007669"/>
    <property type="project" value="UniProtKB-KW"/>
</dbReference>
<feature type="domain" description="Reverse transcriptase" evidence="26">
    <location>
        <begin position="774"/>
        <end position="952"/>
    </location>
</feature>
<keyword evidence="13" id="KW-0378">Hydrolase</keyword>
<evidence type="ECO:0000256" key="15">
    <source>
        <dbReference type="ARBA" id="ARBA00022884"/>
    </source>
</evidence>
<evidence type="ECO:0000259" key="26">
    <source>
        <dbReference type="PROSITE" id="PS50878"/>
    </source>
</evidence>
<keyword evidence="15" id="KW-0694">RNA-binding</keyword>
<evidence type="ECO:0000256" key="24">
    <source>
        <dbReference type="SAM" id="MobiDB-lite"/>
    </source>
</evidence>
<evidence type="ECO:0000256" key="19">
    <source>
        <dbReference type="ARBA" id="ARBA00023125"/>
    </source>
</evidence>
<evidence type="ECO:0000256" key="12">
    <source>
        <dbReference type="ARBA" id="ARBA00022759"/>
    </source>
</evidence>
<evidence type="ECO:0000256" key="17">
    <source>
        <dbReference type="ARBA" id="ARBA00022918"/>
    </source>
</evidence>
<dbReference type="GO" id="GO:0003677">
    <property type="term" value="F:DNA binding"/>
    <property type="evidence" value="ECO:0007669"/>
    <property type="project" value="UniProtKB-KW"/>
</dbReference>
<keyword evidence="10" id="KW-0479">Metal-binding</keyword>
<keyword evidence="14" id="KW-0460">Magnesium</keyword>
<dbReference type="SUPFAM" id="SSF53098">
    <property type="entry name" value="Ribonuclease H-like"/>
    <property type="match status" value="1"/>
</dbReference>
<feature type="domain" description="Integrase catalytic" evidence="27">
    <location>
        <begin position="1316"/>
        <end position="1482"/>
    </location>
</feature>
<dbReference type="Gene3D" id="3.30.70.270">
    <property type="match status" value="2"/>
</dbReference>
<feature type="region of interest" description="Disordered" evidence="24">
    <location>
        <begin position="284"/>
        <end position="324"/>
    </location>
</feature>
<dbReference type="Pfam" id="PF17917">
    <property type="entry name" value="RT_RNaseH"/>
    <property type="match status" value="1"/>
</dbReference>
<evidence type="ECO:0000256" key="1">
    <source>
        <dbReference type="ARBA" id="ARBA00000077"/>
    </source>
</evidence>
<dbReference type="EMBL" id="CP034460">
    <property type="protein sequence ID" value="QBM89955.1"/>
    <property type="molecule type" value="Genomic_DNA"/>
</dbReference>
<evidence type="ECO:0000256" key="18">
    <source>
        <dbReference type="ARBA" id="ARBA00022932"/>
    </source>
</evidence>
<dbReference type="InterPro" id="IPR041588">
    <property type="entry name" value="Integrase_H2C2"/>
</dbReference>
<evidence type="ECO:0000256" key="14">
    <source>
        <dbReference type="ARBA" id="ARBA00022842"/>
    </source>
</evidence>
<evidence type="ECO:0000256" key="25">
    <source>
        <dbReference type="SAM" id="Phobius"/>
    </source>
</evidence>
<keyword evidence="25" id="KW-0812">Transmembrane</keyword>
<evidence type="ECO:0000256" key="6">
    <source>
        <dbReference type="ARBA" id="ARBA00022670"/>
    </source>
</evidence>
<dbReference type="Pfam" id="PF17921">
    <property type="entry name" value="Integrase_H2C2"/>
    <property type="match status" value="1"/>
</dbReference>
<dbReference type="GO" id="GO:0003964">
    <property type="term" value="F:RNA-directed DNA polymerase activity"/>
    <property type="evidence" value="ECO:0007669"/>
    <property type="project" value="UniProtKB-KW"/>
</dbReference>
<evidence type="ECO:0000256" key="10">
    <source>
        <dbReference type="ARBA" id="ARBA00022723"/>
    </source>
</evidence>
<dbReference type="PANTHER" id="PTHR37984:SF5">
    <property type="entry name" value="PROTEIN NYNRIN-LIKE"/>
    <property type="match status" value="1"/>
</dbReference>
<keyword evidence="18" id="KW-0239">DNA-directed DNA polymerase</keyword>